<name>A0AAD8UW35_9PEZI</name>
<comment type="caution">
    <text evidence="11">The sequence shown here is derived from an EMBL/GenBank/DDBJ whole genome shotgun (WGS) entry which is preliminary data.</text>
</comment>
<dbReference type="InterPro" id="IPR001128">
    <property type="entry name" value="Cyt_P450"/>
</dbReference>
<dbReference type="PANTHER" id="PTHR46206:SF2">
    <property type="entry name" value="CYTOCHROME P450 MONOOXYGENASE AUSG-RELATED"/>
    <property type="match status" value="1"/>
</dbReference>
<dbReference type="RefSeq" id="XP_060406733.1">
    <property type="nucleotide sequence ID" value="XM_060556235.1"/>
</dbReference>
<evidence type="ECO:0000256" key="9">
    <source>
        <dbReference type="RuleBase" id="RU000461"/>
    </source>
</evidence>
<dbReference type="PROSITE" id="PS00086">
    <property type="entry name" value="CYTOCHROME_P450"/>
    <property type="match status" value="1"/>
</dbReference>
<gene>
    <name evidence="11" type="ORF">LY79DRAFT_531161</name>
</gene>
<comment type="cofactor">
    <cofactor evidence="1 8">
        <name>heme</name>
        <dbReference type="ChEBI" id="CHEBI:30413"/>
    </cofactor>
</comment>
<accession>A0AAD8UW35</accession>
<dbReference type="GO" id="GO:0004497">
    <property type="term" value="F:monooxygenase activity"/>
    <property type="evidence" value="ECO:0007669"/>
    <property type="project" value="UniProtKB-KW"/>
</dbReference>
<dbReference type="Proteomes" id="UP001230504">
    <property type="component" value="Unassembled WGS sequence"/>
</dbReference>
<feature type="binding site" description="axial binding residue" evidence="8">
    <location>
        <position position="394"/>
    </location>
    <ligand>
        <name>heme</name>
        <dbReference type="ChEBI" id="CHEBI:30413"/>
    </ligand>
    <ligandPart>
        <name>Fe</name>
        <dbReference type="ChEBI" id="CHEBI:18248"/>
    </ligandPart>
</feature>
<evidence type="ECO:0000256" key="10">
    <source>
        <dbReference type="SAM" id="MobiDB-lite"/>
    </source>
</evidence>
<dbReference type="EMBL" id="JAHLJV010000274">
    <property type="protein sequence ID" value="KAK1561572.1"/>
    <property type="molecule type" value="Genomic_DNA"/>
</dbReference>
<dbReference type="InterPro" id="IPR017972">
    <property type="entry name" value="Cyt_P450_CS"/>
</dbReference>
<reference evidence="11" key="1">
    <citation type="submission" date="2021-06" db="EMBL/GenBank/DDBJ databases">
        <title>Comparative genomics, transcriptomics and evolutionary studies reveal genomic signatures of adaptation to plant cell wall in hemibiotrophic fungi.</title>
        <authorList>
            <consortium name="DOE Joint Genome Institute"/>
            <person name="Baroncelli R."/>
            <person name="Diaz J.F."/>
            <person name="Benocci T."/>
            <person name="Peng M."/>
            <person name="Battaglia E."/>
            <person name="Haridas S."/>
            <person name="Andreopoulos W."/>
            <person name="Labutti K."/>
            <person name="Pangilinan J."/>
            <person name="Floch G.L."/>
            <person name="Makela M.R."/>
            <person name="Henrissat B."/>
            <person name="Grigoriev I.V."/>
            <person name="Crouch J.A."/>
            <person name="De Vries R.P."/>
            <person name="Sukno S.A."/>
            <person name="Thon M.R."/>
        </authorList>
    </citation>
    <scope>NUCLEOTIDE SEQUENCE</scope>
    <source>
        <strain evidence="11">CBS 125086</strain>
    </source>
</reference>
<evidence type="ECO:0000256" key="6">
    <source>
        <dbReference type="ARBA" id="ARBA00023004"/>
    </source>
</evidence>
<keyword evidence="12" id="KW-1185">Reference proteome</keyword>
<protein>
    <submittedName>
        <fullName evidence="11">Cytochrome P450</fullName>
    </submittedName>
</protein>
<evidence type="ECO:0000256" key="4">
    <source>
        <dbReference type="ARBA" id="ARBA00022723"/>
    </source>
</evidence>
<dbReference type="GO" id="GO:0020037">
    <property type="term" value="F:heme binding"/>
    <property type="evidence" value="ECO:0007669"/>
    <property type="project" value="InterPro"/>
</dbReference>
<dbReference type="PRINTS" id="PR00385">
    <property type="entry name" value="P450"/>
</dbReference>
<dbReference type="SUPFAM" id="SSF48264">
    <property type="entry name" value="Cytochrome P450"/>
    <property type="match status" value="1"/>
</dbReference>
<dbReference type="PRINTS" id="PR00465">
    <property type="entry name" value="EP450IV"/>
</dbReference>
<evidence type="ECO:0000256" key="1">
    <source>
        <dbReference type="ARBA" id="ARBA00001971"/>
    </source>
</evidence>
<evidence type="ECO:0000313" key="11">
    <source>
        <dbReference type="EMBL" id="KAK1561572.1"/>
    </source>
</evidence>
<dbReference type="InterPro" id="IPR002403">
    <property type="entry name" value="Cyt_P450_E_grp-IV"/>
</dbReference>
<evidence type="ECO:0000256" key="2">
    <source>
        <dbReference type="ARBA" id="ARBA00010617"/>
    </source>
</evidence>
<dbReference type="AlphaFoldDB" id="A0AAD8UW35"/>
<dbReference type="Gene3D" id="1.10.630.10">
    <property type="entry name" value="Cytochrome P450"/>
    <property type="match status" value="1"/>
</dbReference>
<evidence type="ECO:0000256" key="7">
    <source>
        <dbReference type="ARBA" id="ARBA00023033"/>
    </source>
</evidence>
<dbReference type="GeneID" id="85440475"/>
<organism evidence="11 12">
    <name type="scientific">Colletotrichum navitas</name>
    <dbReference type="NCBI Taxonomy" id="681940"/>
    <lineage>
        <taxon>Eukaryota</taxon>
        <taxon>Fungi</taxon>
        <taxon>Dikarya</taxon>
        <taxon>Ascomycota</taxon>
        <taxon>Pezizomycotina</taxon>
        <taxon>Sordariomycetes</taxon>
        <taxon>Hypocreomycetidae</taxon>
        <taxon>Glomerellales</taxon>
        <taxon>Glomerellaceae</taxon>
        <taxon>Colletotrichum</taxon>
        <taxon>Colletotrichum graminicola species complex</taxon>
    </lineage>
</organism>
<dbReference type="GO" id="GO:0016705">
    <property type="term" value="F:oxidoreductase activity, acting on paired donors, with incorporation or reduction of molecular oxygen"/>
    <property type="evidence" value="ECO:0007669"/>
    <property type="project" value="InterPro"/>
</dbReference>
<evidence type="ECO:0000256" key="3">
    <source>
        <dbReference type="ARBA" id="ARBA00022617"/>
    </source>
</evidence>
<dbReference type="CDD" id="cd11041">
    <property type="entry name" value="CYP503A1-like"/>
    <property type="match status" value="1"/>
</dbReference>
<proteinExistence type="inferred from homology"/>
<comment type="similarity">
    <text evidence="2 9">Belongs to the cytochrome P450 family.</text>
</comment>
<evidence type="ECO:0000256" key="5">
    <source>
        <dbReference type="ARBA" id="ARBA00023002"/>
    </source>
</evidence>
<dbReference type="GO" id="GO:0005506">
    <property type="term" value="F:iron ion binding"/>
    <property type="evidence" value="ECO:0007669"/>
    <property type="project" value="InterPro"/>
</dbReference>
<keyword evidence="6 8" id="KW-0408">Iron</keyword>
<dbReference type="InterPro" id="IPR036396">
    <property type="entry name" value="Cyt_P450_sf"/>
</dbReference>
<dbReference type="PANTHER" id="PTHR46206">
    <property type="entry name" value="CYTOCHROME P450"/>
    <property type="match status" value="1"/>
</dbReference>
<sequence length="457" mass="52080">MFQSIASNMIDKGRKEHPDEPYYINNDVGTQVILPARLAQEVRNHDGLSFAQFLNDYFHNGMPGFEPFVGAGREDELFQRVARKQLTRLLSEITQPLSEEASFALDLNLGSSTDWTVYTMGPVALDVIARVTSRIFLGDVLCRDKDWLEITKNFTIQGFIATEALKRKPKMLRGIYNRFDPMCVELRNTIQRARDLLGPVIEKRRKRREEAIARGEKVSVMNDAIEWFEEEAAGIPYDPVSIQMTISTSSIHSTTDLLLKTMYKIAEHPGLAEELRNEILQVIGTRGWKKTTLHDLKLLDSVLKETQRLEPISSVTLNRFTVKDVTFSDGTFIPKGVRVGTDTGYRLSPEYYDSPLKFDPYRFYKWRDTTKDSLAHLVSTSPQQMGFGHGQHACPGRFFVANEIKIVFVHLLLKYEWKIAEGSSHATLTLGLQLNANPTTEVMLRRRSKIEIDIDAS</sequence>
<feature type="compositionally biased region" description="Basic and acidic residues" evidence="10">
    <location>
        <begin position="11"/>
        <end position="20"/>
    </location>
</feature>
<evidence type="ECO:0000313" key="12">
    <source>
        <dbReference type="Proteomes" id="UP001230504"/>
    </source>
</evidence>
<keyword evidence="5 9" id="KW-0560">Oxidoreductase</keyword>
<keyword evidence="4 8" id="KW-0479">Metal-binding</keyword>
<dbReference type="Pfam" id="PF00067">
    <property type="entry name" value="p450"/>
    <property type="match status" value="1"/>
</dbReference>
<keyword evidence="7 9" id="KW-0503">Monooxygenase</keyword>
<keyword evidence="3 8" id="KW-0349">Heme</keyword>
<evidence type="ECO:0000256" key="8">
    <source>
        <dbReference type="PIRSR" id="PIRSR602403-1"/>
    </source>
</evidence>
<feature type="region of interest" description="Disordered" evidence="10">
    <location>
        <begin position="1"/>
        <end position="21"/>
    </location>
</feature>